<evidence type="ECO:0000313" key="2">
    <source>
        <dbReference type="EMBL" id="KAF7424532.1"/>
    </source>
</evidence>
<dbReference type="OrthoDB" id="529205at2759"/>
<dbReference type="Proteomes" id="UP000623687">
    <property type="component" value="Unassembled WGS sequence"/>
</dbReference>
<organism evidence="2 3">
    <name type="scientific">Pleurotus ostreatus</name>
    <name type="common">Oyster mushroom</name>
    <name type="synonym">White-rot fungus</name>
    <dbReference type="NCBI Taxonomy" id="5322"/>
    <lineage>
        <taxon>Eukaryota</taxon>
        <taxon>Fungi</taxon>
        <taxon>Dikarya</taxon>
        <taxon>Basidiomycota</taxon>
        <taxon>Agaricomycotina</taxon>
        <taxon>Agaricomycetes</taxon>
        <taxon>Agaricomycetidae</taxon>
        <taxon>Agaricales</taxon>
        <taxon>Pleurotineae</taxon>
        <taxon>Pleurotaceae</taxon>
        <taxon>Pleurotus</taxon>
    </lineage>
</organism>
<dbReference type="RefSeq" id="XP_036628726.1">
    <property type="nucleotide sequence ID" value="XM_036779337.1"/>
</dbReference>
<dbReference type="GeneID" id="59379657"/>
<feature type="compositionally biased region" description="Basic and acidic residues" evidence="1">
    <location>
        <begin position="77"/>
        <end position="90"/>
    </location>
</feature>
<feature type="compositionally biased region" description="Basic and acidic residues" evidence="1">
    <location>
        <begin position="97"/>
        <end position="108"/>
    </location>
</feature>
<sequence length="164" mass="18148">MYITTRSAVTRRGIFAARRQAAVSGRRQSSTMHDNDPDVLDLEKKRNLSGTQHKTSTPHTNAPGWNEHLATASEASVKADRSDSSPEDMQRTTVEYIHSRHAPDERTEPTSAFYSYDTVDGPLGAGADKILSKRTVHEEVTEVLKKDARPTDSEANVKADRGEL</sequence>
<reference evidence="2" key="1">
    <citation type="submission" date="2019-07" db="EMBL/GenBank/DDBJ databases">
        <authorList>
            <person name="Palmer J.M."/>
        </authorList>
    </citation>
    <scope>NUCLEOTIDE SEQUENCE</scope>
    <source>
        <strain evidence="2">PC9</strain>
    </source>
</reference>
<dbReference type="AlphaFoldDB" id="A0A8H6ZPT3"/>
<dbReference type="VEuPathDB" id="FungiDB:PC9H_009839"/>
<evidence type="ECO:0000256" key="1">
    <source>
        <dbReference type="SAM" id="MobiDB-lite"/>
    </source>
</evidence>
<keyword evidence="3" id="KW-1185">Reference proteome</keyword>
<gene>
    <name evidence="2" type="ORF">PC9H_009839</name>
</gene>
<dbReference type="EMBL" id="JACETU010000007">
    <property type="protein sequence ID" value="KAF7424532.1"/>
    <property type="molecule type" value="Genomic_DNA"/>
</dbReference>
<comment type="caution">
    <text evidence="2">The sequence shown here is derived from an EMBL/GenBank/DDBJ whole genome shotgun (WGS) entry which is preliminary data.</text>
</comment>
<proteinExistence type="predicted"/>
<accession>A0A8H6ZPT3</accession>
<name>A0A8H6ZPT3_PLEOS</name>
<feature type="compositionally biased region" description="Basic and acidic residues" evidence="1">
    <location>
        <begin position="33"/>
        <end position="46"/>
    </location>
</feature>
<protein>
    <submittedName>
        <fullName evidence="2">Uncharacterized protein</fullName>
    </submittedName>
</protein>
<evidence type="ECO:0000313" key="3">
    <source>
        <dbReference type="Proteomes" id="UP000623687"/>
    </source>
</evidence>
<feature type="region of interest" description="Disordered" evidence="1">
    <location>
        <begin position="20"/>
        <end position="91"/>
    </location>
</feature>
<feature type="compositionally biased region" description="Polar residues" evidence="1">
    <location>
        <begin position="48"/>
        <end position="60"/>
    </location>
</feature>
<feature type="region of interest" description="Disordered" evidence="1">
    <location>
        <begin position="96"/>
        <end position="115"/>
    </location>
</feature>
<feature type="region of interest" description="Disordered" evidence="1">
    <location>
        <begin position="145"/>
        <end position="164"/>
    </location>
</feature>